<dbReference type="Gene3D" id="1.20.1050.10">
    <property type="match status" value="1"/>
</dbReference>
<dbReference type="InterPro" id="IPR010987">
    <property type="entry name" value="Glutathione-S-Trfase_C-like"/>
</dbReference>
<dbReference type="InterPro" id="IPR036249">
    <property type="entry name" value="Thioredoxin-like_sf"/>
</dbReference>
<dbReference type="KEGG" id="obr:102700271"/>
<dbReference type="RefSeq" id="XP_006661719.1">
    <property type="nucleotide sequence ID" value="XM_006661656.2"/>
</dbReference>
<dbReference type="PROSITE" id="PS50404">
    <property type="entry name" value="GST_NTER"/>
    <property type="match status" value="1"/>
</dbReference>
<reference evidence="7" key="1">
    <citation type="journal article" date="2013" name="Nat. Commun.">
        <title>Whole-genome sequencing of Oryza brachyantha reveals mechanisms underlying Oryza genome evolution.</title>
        <authorList>
            <person name="Chen J."/>
            <person name="Huang Q."/>
            <person name="Gao D."/>
            <person name="Wang J."/>
            <person name="Lang Y."/>
            <person name="Liu T."/>
            <person name="Li B."/>
            <person name="Bai Z."/>
            <person name="Luis Goicoechea J."/>
            <person name="Liang C."/>
            <person name="Chen C."/>
            <person name="Zhang W."/>
            <person name="Sun S."/>
            <person name="Liao Y."/>
            <person name="Zhang X."/>
            <person name="Yang L."/>
            <person name="Song C."/>
            <person name="Wang M."/>
            <person name="Shi J."/>
            <person name="Liu G."/>
            <person name="Liu J."/>
            <person name="Zhou H."/>
            <person name="Zhou W."/>
            <person name="Yu Q."/>
            <person name="An N."/>
            <person name="Chen Y."/>
            <person name="Cai Q."/>
            <person name="Wang B."/>
            <person name="Liu B."/>
            <person name="Min J."/>
            <person name="Huang Y."/>
            <person name="Wu H."/>
            <person name="Li Z."/>
            <person name="Zhang Y."/>
            <person name="Yin Y."/>
            <person name="Song W."/>
            <person name="Jiang J."/>
            <person name="Jackson S.A."/>
            <person name="Wing R.A."/>
            <person name="Wang J."/>
            <person name="Chen M."/>
        </authorList>
    </citation>
    <scope>NUCLEOTIDE SEQUENCE [LARGE SCALE GENOMIC DNA]</scope>
    <source>
        <strain evidence="7">cv. IRGC 101232</strain>
    </source>
</reference>
<evidence type="ECO:0000256" key="2">
    <source>
        <dbReference type="ARBA" id="ARBA00025743"/>
    </source>
</evidence>
<evidence type="ECO:0000256" key="4">
    <source>
        <dbReference type="RuleBase" id="RU369102"/>
    </source>
</evidence>
<dbReference type="AlphaFoldDB" id="J3N240"/>
<dbReference type="FunFam" id="1.20.1050.10:FF:000023">
    <property type="entry name" value="Probable glutathione S-transferase GSTU6"/>
    <property type="match status" value="1"/>
</dbReference>
<accession>J3N240</accession>
<evidence type="ECO:0000313" key="7">
    <source>
        <dbReference type="EnsemblPlants" id="OB10G15880.1"/>
    </source>
</evidence>
<reference evidence="7" key="2">
    <citation type="submission" date="2013-04" db="UniProtKB">
        <authorList>
            <consortium name="EnsemblPlants"/>
        </authorList>
    </citation>
    <scope>IDENTIFICATION</scope>
</reference>
<feature type="domain" description="GST C-terminal" evidence="6">
    <location>
        <begin position="94"/>
        <end position="227"/>
    </location>
</feature>
<keyword evidence="4" id="KW-0963">Cytoplasm</keyword>
<dbReference type="InterPro" id="IPR036282">
    <property type="entry name" value="Glutathione-S-Trfase_C_sf"/>
</dbReference>
<evidence type="ECO:0000259" key="6">
    <source>
        <dbReference type="PROSITE" id="PS50405"/>
    </source>
</evidence>
<dbReference type="CDD" id="cd03185">
    <property type="entry name" value="GST_C_Tau"/>
    <property type="match status" value="1"/>
</dbReference>
<feature type="domain" description="GST N-terminal" evidence="5">
    <location>
        <begin position="8"/>
        <end position="87"/>
    </location>
</feature>
<evidence type="ECO:0000256" key="1">
    <source>
        <dbReference type="ARBA" id="ARBA00022679"/>
    </source>
</evidence>
<dbReference type="SUPFAM" id="SSF52833">
    <property type="entry name" value="Thioredoxin-like"/>
    <property type="match status" value="1"/>
</dbReference>
<keyword evidence="8" id="KW-1185">Reference proteome</keyword>
<dbReference type="InterPro" id="IPR004045">
    <property type="entry name" value="Glutathione_S-Trfase_N"/>
</dbReference>
<dbReference type="PROSITE" id="PS50405">
    <property type="entry name" value="GST_CTER"/>
    <property type="match status" value="1"/>
</dbReference>
<dbReference type="Gene3D" id="3.40.30.10">
    <property type="entry name" value="Glutaredoxin"/>
    <property type="match status" value="1"/>
</dbReference>
<keyword evidence="1 4" id="KW-0808">Transferase</keyword>
<organism evidence="7">
    <name type="scientific">Oryza brachyantha</name>
    <name type="common">malo sina</name>
    <dbReference type="NCBI Taxonomy" id="4533"/>
    <lineage>
        <taxon>Eukaryota</taxon>
        <taxon>Viridiplantae</taxon>
        <taxon>Streptophyta</taxon>
        <taxon>Embryophyta</taxon>
        <taxon>Tracheophyta</taxon>
        <taxon>Spermatophyta</taxon>
        <taxon>Magnoliopsida</taxon>
        <taxon>Liliopsida</taxon>
        <taxon>Poales</taxon>
        <taxon>Poaceae</taxon>
        <taxon>BOP clade</taxon>
        <taxon>Oryzoideae</taxon>
        <taxon>Oryzeae</taxon>
        <taxon>Oryzinae</taxon>
        <taxon>Oryza</taxon>
    </lineage>
</organism>
<dbReference type="CDD" id="cd03058">
    <property type="entry name" value="GST_N_Tau"/>
    <property type="match status" value="1"/>
</dbReference>
<dbReference type="InterPro" id="IPR040079">
    <property type="entry name" value="Glutathione_S-Trfase"/>
</dbReference>
<proteinExistence type="inferred from homology"/>
<comment type="subcellular location">
    <subcellularLocation>
        <location evidence="4">Cytoplasm</location>
        <location evidence="4">Cytosol</location>
    </subcellularLocation>
</comment>
<dbReference type="STRING" id="4533.J3N240"/>
<sequence length="234" mass="24806">MAGSSGEEELKLLGTWPSPFVARVELALVLKGLTYEYVKEDLASKSGLLLASNPVHQMVPVLIHNGNAVCESRVILEYIDEAFPDAGDALLPADPYRCAVARFWAAYIDDKFVASWMPALRGKTEEERAEGMKQILTAAEALEGALGGNPFFGGRAAGLVDVVLGGLIPLVRATEVLTGAAIFDAARTPLLAAWADRFGQLDAAGEVLPDVDGMVEYMKMREAAADAAAKAAAN</sequence>
<dbReference type="InterPro" id="IPR045074">
    <property type="entry name" value="GST_C_Tau"/>
</dbReference>
<comment type="function">
    <text evidence="4">Is involved in the conjugation of reduced glutathione to a wide number of exogenous and endogenous hydrophobic electrophiles.</text>
</comment>
<dbReference type="GeneID" id="102700271"/>
<dbReference type="OrthoDB" id="4951845at2759"/>
<dbReference type="SFLD" id="SFLDS00019">
    <property type="entry name" value="Glutathione_Transferase_(cytos"/>
    <property type="match status" value="1"/>
</dbReference>
<dbReference type="GO" id="GO:0004364">
    <property type="term" value="F:glutathione transferase activity"/>
    <property type="evidence" value="ECO:0007669"/>
    <property type="project" value="UniProtKB-UniRule"/>
</dbReference>
<dbReference type="Proteomes" id="UP000006038">
    <property type="component" value="Chromosome 10"/>
</dbReference>
<dbReference type="FunFam" id="3.40.30.10:FF:000044">
    <property type="entry name" value="Glutathione S-transferase GSTU6"/>
    <property type="match status" value="1"/>
</dbReference>
<dbReference type="InterPro" id="IPR045073">
    <property type="entry name" value="Omega/Tau-like"/>
</dbReference>
<dbReference type="Pfam" id="PF13410">
    <property type="entry name" value="GST_C_2"/>
    <property type="match status" value="1"/>
</dbReference>
<dbReference type="PANTHER" id="PTHR11260:SF511">
    <property type="entry name" value="GLUTATHIONE S-TRANSFERASE"/>
    <property type="match status" value="1"/>
</dbReference>
<dbReference type="OMA" id="ITHAMAN"/>
<evidence type="ECO:0000256" key="3">
    <source>
        <dbReference type="ARBA" id="ARBA00047960"/>
    </source>
</evidence>
<dbReference type="HOGENOM" id="CLU_011226_18_0_1"/>
<dbReference type="GO" id="GO:0005829">
    <property type="term" value="C:cytosol"/>
    <property type="evidence" value="ECO:0007669"/>
    <property type="project" value="UniProtKB-SubCell"/>
</dbReference>
<dbReference type="SUPFAM" id="SSF47616">
    <property type="entry name" value="GST C-terminal domain-like"/>
    <property type="match status" value="1"/>
</dbReference>
<dbReference type="EC" id="2.5.1.18" evidence="4"/>
<protein>
    <recommendedName>
        <fullName evidence="4">Glutathione S-transferase</fullName>
        <ecNumber evidence="4">2.5.1.18</ecNumber>
    </recommendedName>
</protein>
<dbReference type="Pfam" id="PF02798">
    <property type="entry name" value="GST_N"/>
    <property type="match status" value="1"/>
</dbReference>
<dbReference type="Gramene" id="OB10G15880.1">
    <property type="protein sequence ID" value="OB10G15880.1"/>
    <property type="gene ID" value="OB10G15880"/>
</dbReference>
<dbReference type="SFLD" id="SFLDG01152">
    <property type="entry name" value="Main.3:_Omega-_and_Tau-like"/>
    <property type="match status" value="1"/>
</dbReference>
<dbReference type="eggNOG" id="KOG0406">
    <property type="taxonomic scope" value="Eukaryota"/>
</dbReference>
<dbReference type="SFLD" id="SFLDG00358">
    <property type="entry name" value="Main_(cytGST)"/>
    <property type="match status" value="1"/>
</dbReference>
<dbReference type="EnsemblPlants" id="OB10G15880.1">
    <property type="protein sequence ID" value="OB10G15880.1"/>
    <property type="gene ID" value="OB10G15880"/>
</dbReference>
<dbReference type="PANTHER" id="PTHR11260">
    <property type="entry name" value="GLUTATHIONE S-TRANSFERASE, GST, SUPERFAMILY, GST DOMAIN CONTAINING"/>
    <property type="match status" value="1"/>
</dbReference>
<comment type="similarity">
    <text evidence="2">Belongs to the GST superfamily. Tau family.</text>
</comment>
<name>J3N240_ORYBR</name>
<evidence type="ECO:0000313" key="8">
    <source>
        <dbReference type="Proteomes" id="UP000006038"/>
    </source>
</evidence>
<dbReference type="GO" id="GO:0006749">
    <property type="term" value="P:glutathione metabolic process"/>
    <property type="evidence" value="ECO:0007669"/>
    <property type="project" value="InterPro"/>
</dbReference>
<gene>
    <name evidence="7" type="primary">LOC102700271</name>
</gene>
<comment type="catalytic activity">
    <reaction evidence="3 4">
        <text>RX + glutathione = an S-substituted glutathione + a halide anion + H(+)</text>
        <dbReference type="Rhea" id="RHEA:16437"/>
        <dbReference type="ChEBI" id="CHEBI:15378"/>
        <dbReference type="ChEBI" id="CHEBI:16042"/>
        <dbReference type="ChEBI" id="CHEBI:17792"/>
        <dbReference type="ChEBI" id="CHEBI:57925"/>
        <dbReference type="ChEBI" id="CHEBI:90779"/>
        <dbReference type="EC" id="2.5.1.18"/>
    </reaction>
</comment>
<evidence type="ECO:0000259" key="5">
    <source>
        <dbReference type="PROSITE" id="PS50404"/>
    </source>
</evidence>